<feature type="domain" description="DUF2828" evidence="2">
    <location>
        <begin position="15"/>
        <end position="112"/>
    </location>
</feature>
<sequence>MMTPSPTLVMPPAVTWNGAASNATSTSSRVDLYFGALRGTSEDRVCDLVAASYKEDPLHTLKIVAYLRDCRGGKGERTVARFALKWLAIHQPVELTHNLKHYVAEYGRFDDLLALMGTPVEAAALDVFGNQLREDLAALGRGEPVSLCAKWVPSEKKASDKTSRVTSKLAKKMGLTCASLRKTYLSPLRASLQLLERFMCAKDWDAIDLNKVPSVAMHIHGKPKHAFERHLSDKFSEWKAGLATGKSKVNASVLFPHQVVEQYYRNRELEADPLVEAQWQVMLQQGRDLGTLSRTLVMSDVSGSMEGLPMLVSIALGLLISEVAEGEFKGLVLTFETTPQFHVVEGSNLKERVDSLAGAPWGGSTNFMAALRLILDTAMAKAVARDSMPARLIVVSDMQFDQADRAFETNFKALQRLYSEAGFDVPHLVFWNVQGPSPTPPRFCDLVAAIEIYFLSLPPPESKDGVFFWIDLFVVDQHNAPARPHSWWSTTFVDAIRTMGKVVLVFQPFLDPIPLKRAWCLWEVFAALQTRAAIDVAMPTEQWTDYRVSLRENYRNVIDTLQALDARHAEAFNPNDKDEIFRAIEQGVGFDGLNTRVRQLVAGILLVGVTRHSCQDANLQRLTDMLDLGPDINTVSTFLTPLGVASDMNSPLVVDFLLARGADVNAIMAWGHTALHIACRAGHADIVRLLLLAGANPSLRNTAGRTPHEEATYMASNPIPAVGTPTTTRTEAHPVSPMAEVPAALVQAMEAAHNAMNSLTKCSISELKSIHKPPERCAWVMKCMVLILGFPGPSDPANLTEWWEIGKRKLLSNPNVLDTLVDGCDFPSILTSTTAPNNDVLALLADPALDLQSVGNTSQAMWAFYLWARCYLVAHQVKAQRTDLEHVAHSVQDDLKRAKDIQAAHINNCLQCAAIVHEHLQHVEAVLPDGVVTTASLLDASPETAAALLNAAV</sequence>
<feature type="repeat" description="ANK" evidence="1">
    <location>
        <begin position="637"/>
        <end position="669"/>
    </location>
</feature>
<dbReference type="PANTHER" id="PTHR31373:SF27">
    <property type="entry name" value="TROVE DOMAIN-CONTAINING PROTEIN"/>
    <property type="match status" value="1"/>
</dbReference>
<feature type="repeat" description="ANK" evidence="1">
    <location>
        <begin position="670"/>
        <end position="702"/>
    </location>
</feature>
<evidence type="ECO:0000256" key="1">
    <source>
        <dbReference type="PROSITE-ProRule" id="PRU00023"/>
    </source>
</evidence>
<feature type="domain" description="DUF2828" evidence="2">
    <location>
        <begin position="126"/>
        <end position="292"/>
    </location>
</feature>
<dbReference type="PROSITE" id="PS50088">
    <property type="entry name" value="ANK_REPEAT"/>
    <property type="match status" value="2"/>
</dbReference>
<dbReference type="InterPro" id="IPR036465">
    <property type="entry name" value="vWFA_dom_sf"/>
</dbReference>
<dbReference type="Pfam" id="PF12796">
    <property type="entry name" value="Ank_2"/>
    <property type="match status" value="1"/>
</dbReference>
<dbReference type="VEuPathDB" id="FungiDB:H310_00399"/>
<accession>A0A418AYL0</accession>
<dbReference type="InterPro" id="IPR011205">
    <property type="entry name" value="UCP015417_vWA"/>
</dbReference>
<dbReference type="SMART" id="SM00248">
    <property type="entry name" value="ANK"/>
    <property type="match status" value="3"/>
</dbReference>
<keyword evidence="1" id="KW-0040">ANK repeat</keyword>
<dbReference type="InterPro" id="IPR058580">
    <property type="entry name" value="DUF2828"/>
</dbReference>
<dbReference type="EMBL" id="QUSY01000281">
    <property type="protein sequence ID" value="RHY30729.1"/>
    <property type="molecule type" value="Genomic_DNA"/>
</dbReference>
<dbReference type="SUPFAM" id="SSF53300">
    <property type="entry name" value="vWA-like"/>
    <property type="match status" value="1"/>
</dbReference>
<dbReference type="Gene3D" id="3.40.50.410">
    <property type="entry name" value="von Willebrand factor, type A domain"/>
    <property type="match status" value="1"/>
</dbReference>
<dbReference type="SUPFAM" id="SSF48403">
    <property type="entry name" value="Ankyrin repeat"/>
    <property type="match status" value="1"/>
</dbReference>
<feature type="domain" description="DUF7788" evidence="3">
    <location>
        <begin position="296"/>
        <end position="436"/>
    </location>
</feature>
<evidence type="ECO:0000313" key="4">
    <source>
        <dbReference type="EMBL" id="RHY30729.1"/>
    </source>
</evidence>
<gene>
    <name evidence="4" type="ORF">DYB32_004066</name>
</gene>
<dbReference type="AlphaFoldDB" id="A0A418AYL0"/>
<dbReference type="Pfam" id="PF11443">
    <property type="entry name" value="DUF2828"/>
    <property type="match status" value="2"/>
</dbReference>
<evidence type="ECO:0000259" key="3">
    <source>
        <dbReference type="Pfam" id="PF25043"/>
    </source>
</evidence>
<dbReference type="PROSITE" id="PS50297">
    <property type="entry name" value="ANK_REP_REGION"/>
    <property type="match status" value="1"/>
</dbReference>
<dbReference type="Pfam" id="PF25043">
    <property type="entry name" value="DUF7788"/>
    <property type="match status" value="1"/>
</dbReference>
<dbReference type="Proteomes" id="UP000285060">
    <property type="component" value="Unassembled WGS sequence"/>
</dbReference>
<dbReference type="Gene3D" id="1.20.920.60">
    <property type="match status" value="1"/>
</dbReference>
<evidence type="ECO:0000313" key="5">
    <source>
        <dbReference type="Proteomes" id="UP000285060"/>
    </source>
</evidence>
<dbReference type="Gene3D" id="1.25.40.20">
    <property type="entry name" value="Ankyrin repeat-containing domain"/>
    <property type="match status" value="1"/>
</dbReference>
<keyword evidence="5" id="KW-1185">Reference proteome</keyword>
<proteinExistence type="predicted"/>
<dbReference type="VEuPathDB" id="FungiDB:H310_00398"/>
<name>A0A418AYL0_9STRA</name>
<dbReference type="PANTHER" id="PTHR31373">
    <property type="entry name" value="OS06G0652100 PROTEIN"/>
    <property type="match status" value="1"/>
</dbReference>
<evidence type="ECO:0000259" key="2">
    <source>
        <dbReference type="Pfam" id="PF11443"/>
    </source>
</evidence>
<dbReference type="InterPro" id="IPR056690">
    <property type="entry name" value="DUF7788"/>
</dbReference>
<comment type="caution">
    <text evidence="4">The sequence shown here is derived from an EMBL/GenBank/DDBJ whole genome shotgun (WGS) entry which is preliminary data.</text>
</comment>
<reference evidence="4 5" key="1">
    <citation type="submission" date="2018-08" db="EMBL/GenBank/DDBJ databases">
        <title>Aphanomyces genome sequencing and annotation.</title>
        <authorList>
            <person name="Minardi D."/>
            <person name="Oidtmann B."/>
            <person name="Van Der Giezen M."/>
            <person name="Studholme D.J."/>
        </authorList>
    </citation>
    <scope>NUCLEOTIDE SEQUENCE [LARGE SCALE GENOMIC DNA]</scope>
    <source>
        <strain evidence="4 5">NJM0002</strain>
    </source>
</reference>
<dbReference type="InterPro" id="IPR002110">
    <property type="entry name" value="Ankyrin_rpt"/>
</dbReference>
<protein>
    <submittedName>
        <fullName evidence="4">Uncharacterized protein</fullName>
    </submittedName>
</protein>
<organism evidence="4 5">
    <name type="scientific">Aphanomyces invadans</name>
    <dbReference type="NCBI Taxonomy" id="157072"/>
    <lineage>
        <taxon>Eukaryota</taxon>
        <taxon>Sar</taxon>
        <taxon>Stramenopiles</taxon>
        <taxon>Oomycota</taxon>
        <taxon>Saprolegniomycetes</taxon>
        <taxon>Saprolegniales</taxon>
        <taxon>Verrucalvaceae</taxon>
        <taxon>Aphanomyces</taxon>
    </lineage>
</organism>
<dbReference type="InterPro" id="IPR036770">
    <property type="entry name" value="Ankyrin_rpt-contain_sf"/>
</dbReference>